<dbReference type="Proteomes" id="UP000011728">
    <property type="component" value="Chromosome"/>
</dbReference>
<dbReference type="Pfam" id="PF03442">
    <property type="entry name" value="CBM_X2"/>
    <property type="match status" value="3"/>
</dbReference>
<feature type="signal peptide" evidence="5">
    <location>
        <begin position="1"/>
        <end position="27"/>
    </location>
</feature>
<dbReference type="InterPro" id="IPR013783">
    <property type="entry name" value="Ig-like_fold"/>
</dbReference>
<evidence type="ECO:0000313" key="7">
    <source>
        <dbReference type="EMBL" id="AGF55627.1"/>
    </source>
</evidence>
<dbReference type="eggNOG" id="COG2911">
    <property type="taxonomic scope" value="Bacteria"/>
</dbReference>
<evidence type="ECO:0000256" key="1">
    <source>
        <dbReference type="ARBA" id="ARBA00022729"/>
    </source>
</evidence>
<evidence type="ECO:0000256" key="4">
    <source>
        <dbReference type="ARBA" id="ARBA00023326"/>
    </source>
</evidence>
<dbReference type="STRING" id="36745.CLSAP_17880"/>
<dbReference type="CDD" id="cd08548">
    <property type="entry name" value="Type_I_cohesin_like"/>
    <property type="match status" value="2"/>
</dbReference>
<dbReference type="Gene3D" id="2.60.40.710">
    <property type="entry name" value="Endoglucanase-like"/>
    <property type="match status" value="2"/>
</dbReference>
<dbReference type="Gene3D" id="2.60.40.10">
    <property type="entry name" value="Immunoglobulins"/>
    <property type="match status" value="3"/>
</dbReference>
<evidence type="ECO:0000256" key="5">
    <source>
        <dbReference type="SAM" id="SignalP"/>
    </source>
</evidence>
<dbReference type="Pfam" id="PF00942">
    <property type="entry name" value="CBM_3"/>
    <property type="match status" value="2"/>
</dbReference>
<dbReference type="Pfam" id="PF00963">
    <property type="entry name" value="Cohesin"/>
    <property type="match status" value="2"/>
</dbReference>
<dbReference type="InterPro" id="IPR002102">
    <property type="entry name" value="Cohesin_dom"/>
</dbReference>
<evidence type="ECO:0000256" key="2">
    <source>
        <dbReference type="ARBA" id="ARBA00023001"/>
    </source>
</evidence>
<organism evidence="7 8">
    <name type="scientific">Clostridium saccharoperbutylacetonicum N1-4(HMT)</name>
    <dbReference type="NCBI Taxonomy" id="931276"/>
    <lineage>
        <taxon>Bacteria</taxon>
        <taxon>Bacillati</taxon>
        <taxon>Bacillota</taxon>
        <taxon>Clostridia</taxon>
        <taxon>Eubacteriales</taxon>
        <taxon>Clostridiaceae</taxon>
        <taxon>Clostridium</taxon>
    </lineage>
</organism>
<dbReference type="GO" id="GO:0030245">
    <property type="term" value="P:cellulose catabolic process"/>
    <property type="evidence" value="ECO:0007669"/>
    <property type="project" value="UniProtKB-KW"/>
</dbReference>
<name>M1MVT4_9CLOT</name>
<accession>M1MVT4</accession>
<dbReference type="EMBL" id="CP004121">
    <property type="protein sequence ID" value="AGF55627.1"/>
    <property type="molecule type" value="Genomic_DNA"/>
</dbReference>
<proteinExistence type="predicted"/>
<dbReference type="InterPro" id="IPR008965">
    <property type="entry name" value="CBM2/CBM3_carb-bd_dom_sf"/>
</dbReference>
<keyword evidence="4" id="KW-0624">Polysaccharide degradation</keyword>
<gene>
    <name evidence="7" type="primary">cbpA</name>
    <name evidence="7" type="ORF">Cspa_c18570</name>
</gene>
<dbReference type="GO" id="GO:0030248">
    <property type="term" value="F:cellulose binding"/>
    <property type="evidence" value="ECO:0007669"/>
    <property type="project" value="InterPro"/>
</dbReference>
<dbReference type="SMR" id="M1MVT4"/>
<keyword evidence="2" id="KW-0136">Cellulose degradation</keyword>
<dbReference type="KEGG" id="csr:Cspa_c18570"/>
<feature type="domain" description="CBM3" evidence="6">
    <location>
        <begin position="195"/>
        <end position="345"/>
    </location>
</feature>
<evidence type="ECO:0000313" key="8">
    <source>
        <dbReference type="Proteomes" id="UP000011728"/>
    </source>
</evidence>
<reference evidence="7 8" key="1">
    <citation type="submission" date="2013-02" db="EMBL/GenBank/DDBJ databases">
        <title>Genome sequence of Clostridium saccharoperbutylacetonicum N1-4(HMT).</title>
        <authorList>
            <person name="Poehlein A."/>
            <person name="Daniel R."/>
        </authorList>
    </citation>
    <scope>NUCLEOTIDE SEQUENCE [LARGE SCALE GENOMIC DNA]</scope>
    <source>
        <strain evidence="8">N1-4(HMT)</strain>
    </source>
</reference>
<dbReference type="HOGENOM" id="CLU_330842_0_0_9"/>
<feature type="chain" id="PRO_5004015846" evidence="5">
    <location>
        <begin position="28"/>
        <end position="921"/>
    </location>
</feature>
<dbReference type="OrthoDB" id="2084974at2"/>
<sequence>MKRKKILSVMLAAAIVSANLCTTPVFAAETASNLGLDLTNVKTDESTNAINGTFNVTNNGEEAINLSDVKIRYYFTADNKKGQEFHCYNADIADPYKSVTGNVTGKFVKMESKADGADTYLEIGFDSSAGTLDSGKTVNIQSSFNKKDWSSFNQSNDYSFNDAQKVVVLVGGKVVSGTEPTVSTVDPSKTTTGAAVNVSGKVEVNVSNGSSANSIAPTFTITNTGDEELDLTTLKLKYFYTADGDEAETFNCYYAGTVGGDYQNLTGNVEGKIVKLGSAVANADSYIQVGFNGGTLAAGQSAQVQASVNKDGWKDYNQSDDYSYGDSKHVAAYVDNKLIWGSEPDGTPIVISAKLDRTSISVDKASLKDETINITLNGNTFTGISGLTEGTDYTVSDGNIVTIKSSYFGNLPVGSKALTFNFDKGEAQKLNVNVTDSNVTPDVDPVISPVSGDYNKSNKADMNVQMTLNGKSFVDIKNKDAVLSQGTDYVVNGDVVTIKQSYLDTLSEGQATDLTFDFSGGKSKIFTVNVIKAVEDGLVINIPDVTTKAGATVTIPVTITGIDPTEGLNGCNFKLKYDPALFENVSITSGDICVNPAKTLFKTIDSTSGTMSIMYADSTGKDLEAIVKNGVFMNINLKVKDSAANATSQIQVTKAGKFVDKDSHVYTINYKVGKITIGDGGVVTPVQDSTLATNSATVVSTTSAGIQVGMVLNGNKFVQIQNGDKVLVQGTDYTVDGTKVTINPSYISTLPEGSNELTFKFSAGNDAKFTLNVTKPATETLAAGIGKIEAKAGDTVTIPVTLSQAPTAGIANFSYRIKYDPSLVEVVGVDAGSIITNPEQNFVSGVYEDTKTISILFIDNALSDEETIKNAGVLSNIKLKIKDNAPKGLIPIEFNNDDHSFYDINGNEIKADFNNGSIEVK</sequence>
<evidence type="ECO:0000259" key="6">
    <source>
        <dbReference type="PROSITE" id="PS51172"/>
    </source>
</evidence>
<feature type="domain" description="CBM3" evidence="6">
    <location>
        <begin position="30"/>
        <end position="197"/>
    </location>
</feature>
<dbReference type="SMART" id="SM01067">
    <property type="entry name" value="CBM_3"/>
    <property type="match status" value="2"/>
</dbReference>
<keyword evidence="8" id="KW-1185">Reference proteome</keyword>
<dbReference type="InterPro" id="IPR001956">
    <property type="entry name" value="CBM3"/>
</dbReference>
<dbReference type="SUPFAM" id="SSF81296">
    <property type="entry name" value="E set domains"/>
    <property type="match status" value="3"/>
</dbReference>
<dbReference type="InterPro" id="IPR014756">
    <property type="entry name" value="Ig_E-set"/>
</dbReference>
<dbReference type="PROSITE" id="PS51172">
    <property type="entry name" value="CBM3"/>
    <property type="match status" value="2"/>
</dbReference>
<dbReference type="InterPro" id="IPR005102">
    <property type="entry name" value="Carbo-bd_X2"/>
</dbReference>
<protein>
    <submittedName>
        <fullName evidence="7">Cellulose-binding protein A</fullName>
    </submittedName>
</protein>
<keyword evidence="3" id="KW-0119">Carbohydrate metabolism</keyword>
<evidence type="ECO:0000256" key="3">
    <source>
        <dbReference type="ARBA" id="ARBA00023277"/>
    </source>
</evidence>
<dbReference type="RefSeq" id="WP_015391948.1">
    <property type="nucleotide sequence ID" value="NC_020291.1"/>
</dbReference>
<dbReference type="SUPFAM" id="SSF49384">
    <property type="entry name" value="Carbohydrate-binding domain"/>
    <property type="match status" value="4"/>
</dbReference>
<dbReference type="PATRIC" id="fig|931276.5.peg.1842"/>
<dbReference type="Gene3D" id="2.60.40.680">
    <property type="match status" value="2"/>
</dbReference>
<dbReference type="InterPro" id="IPR036966">
    <property type="entry name" value="CBM3_sf"/>
</dbReference>
<dbReference type="AlphaFoldDB" id="M1MVT4"/>
<keyword evidence="1 5" id="KW-0732">Signal</keyword>